<dbReference type="GO" id="GO:0016891">
    <property type="term" value="F:RNA endonuclease activity producing 5'-phosphomonoesters, hydrolytic mechanism"/>
    <property type="evidence" value="ECO:0007669"/>
    <property type="project" value="TreeGrafter"/>
</dbReference>
<dbReference type="RefSeq" id="WP_114795677.1">
    <property type="nucleotide sequence ID" value="NZ_QQZY01000002.1"/>
</dbReference>
<dbReference type="PANTHER" id="PTHR43856">
    <property type="entry name" value="CARDIOLIPIN HYDROLASE"/>
    <property type="match status" value="1"/>
</dbReference>
<dbReference type="InterPro" id="IPR001736">
    <property type="entry name" value="PLipase_D/transphosphatidylase"/>
</dbReference>
<proteinExistence type="inferred from homology"/>
<comment type="similarity">
    <text evidence="2">Belongs to the phospholipase D family.</text>
</comment>
<keyword evidence="9" id="KW-1185">Reference proteome</keyword>
<dbReference type="EMBL" id="QQZY01000002">
    <property type="protein sequence ID" value="RDI75479.1"/>
    <property type="molecule type" value="Genomic_DNA"/>
</dbReference>
<evidence type="ECO:0000256" key="4">
    <source>
        <dbReference type="ARBA" id="ARBA00022801"/>
    </source>
</evidence>
<accession>A0A7M2YZN3</accession>
<dbReference type="Proteomes" id="UP000254134">
    <property type="component" value="Unassembled WGS sequence"/>
</dbReference>
<gene>
    <name evidence="8" type="ORF">Gocc_1277</name>
</gene>
<dbReference type="SUPFAM" id="SSF56024">
    <property type="entry name" value="Phospholipase D/nuclease"/>
    <property type="match status" value="2"/>
</dbReference>
<dbReference type="InterPro" id="IPR025202">
    <property type="entry name" value="PLD-like_dom"/>
</dbReference>
<evidence type="ECO:0000313" key="8">
    <source>
        <dbReference type="EMBL" id="RDI75479.1"/>
    </source>
</evidence>
<comment type="catalytic activity">
    <reaction evidence="1">
        <text>a 1,2-diacyl-sn-glycero-3-phosphocholine + H2O = a 1,2-diacyl-sn-glycero-3-phosphate + choline + H(+)</text>
        <dbReference type="Rhea" id="RHEA:14445"/>
        <dbReference type="ChEBI" id="CHEBI:15354"/>
        <dbReference type="ChEBI" id="CHEBI:15377"/>
        <dbReference type="ChEBI" id="CHEBI:15378"/>
        <dbReference type="ChEBI" id="CHEBI:57643"/>
        <dbReference type="ChEBI" id="CHEBI:58608"/>
        <dbReference type="EC" id="3.1.4.4"/>
    </reaction>
</comment>
<dbReference type="Pfam" id="PF13091">
    <property type="entry name" value="PLDc_2"/>
    <property type="match status" value="2"/>
</dbReference>
<dbReference type="PROSITE" id="PS50035">
    <property type="entry name" value="PLD"/>
    <property type="match status" value="2"/>
</dbReference>
<evidence type="ECO:0000256" key="2">
    <source>
        <dbReference type="ARBA" id="ARBA00008664"/>
    </source>
</evidence>
<dbReference type="Gene3D" id="3.30.870.10">
    <property type="entry name" value="Endonuclease Chain A"/>
    <property type="match status" value="2"/>
</dbReference>
<dbReference type="PANTHER" id="PTHR43856:SF1">
    <property type="entry name" value="MITOCHONDRIAL CARDIOLIPIN HYDROLASE"/>
    <property type="match status" value="1"/>
</dbReference>
<dbReference type="EC" id="3.1.4.4" evidence="3"/>
<evidence type="ECO:0000259" key="7">
    <source>
        <dbReference type="PROSITE" id="PS50035"/>
    </source>
</evidence>
<keyword evidence="4" id="KW-0378">Hydrolase</keyword>
<keyword evidence="6" id="KW-0443">Lipid metabolism</keyword>
<feature type="domain" description="PLD phosphodiesterase" evidence="7">
    <location>
        <begin position="287"/>
        <end position="313"/>
    </location>
</feature>
<evidence type="ECO:0000256" key="1">
    <source>
        <dbReference type="ARBA" id="ARBA00000798"/>
    </source>
</evidence>
<evidence type="ECO:0000256" key="6">
    <source>
        <dbReference type="ARBA" id="ARBA00023098"/>
    </source>
</evidence>
<evidence type="ECO:0000256" key="3">
    <source>
        <dbReference type="ARBA" id="ARBA00012027"/>
    </source>
</evidence>
<dbReference type="GO" id="GO:0004630">
    <property type="term" value="F:phospholipase D activity"/>
    <property type="evidence" value="ECO:0007669"/>
    <property type="project" value="UniProtKB-EC"/>
</dbReference>
<evidence type="ECO:0000313" key="9">
    <source>
        <dbReference type="Proteomes" id="UP000254134"/>
    </source>
</evidence>
<reference evidence="9" key="2">
    <citation type="journal article" date="2019" name="MicrobiologyOpen">
        <title>High-quality draft genome sequence of Gaiella occulta isolated from a 150 meter deep mineral water borehole and comparison with the genome sequences of other deep-branching lineages of the phylum Actinobacteria.</title>
        <authorList>
            <person name="Severino R."/>
            <person name="Froufe H.J.C."/>
            <person name="Barroso C."/>
            <person name="Albuquerque L."/>
            <person name="Lobo-da-Cunha A."/>
            <person name="da Costa M.S."/>
            <person name="Egas C."/>
        </authorList>
    </citation>
    <scope>NUCLEOTIDE SEQUENCE [LARGE SCALE GENOMIC DNA]</scope>
    <source>
        <strain evidence="9">F2-233</strain>
    </source>
</reference>
<evidence type="ECO:0000256" key="5">
    <source>
        <dbReference type="ARBA" id="ARBA00022963"/>
    </source>
</evidence>
<dbReference type="SMART" id="SM00155">
    <property type="entry name" value="PLDc"/>
    <property type="match status" value="2"/>
</dbReference>
<dbReference type="AlphaFoldDB" id="A0A7M2YZN3"/>
<dbReference type="InterPro" id="IPR051406">
    <property type="entry name" value="PLD_domain"/>
</dbReference>
<reference evidence="8 9" key="1">
    <citation type="submission" date="2018-07" db="EMBL/GenBank/DDBJ databases">
        <title>High-quality-draft genome sequence of Gaiella occulta.</title>
        <authorList>
            <person name="Severino R."/>
            <person name="Froufe H.J.C."/>
            <person name="Rainey F.A."/>
            <person name="Barroso C."/>
            <person name="Albuquerque L."/>
            <person name="Lobo-Da-Cunha A."/>
            <person name="Da Costa M.S."/>
            <person name="Egas C."/>
        </authorList>
    </citation>
    <scope>NUCLEOTIDE SEQUENCE [LARGE SCALE GENOMIC DNA]</scope>
    <source>
        <strain evidence="8 9">F2-233</strain>
    </source>
</reference>
<comment type="caution">
    <text evidence="8">The sequence shown here is derived from an EMBL/GenBank/DDBJ whole genome shotgun (WGS) entry which is preliminary data.</text>
</comment>
<keyword evidence="5" id="KW-0442">Lipid degradation</keyword>
<dbReference type="GO" id="GO:0006793">
    <property type="term" value="P:phosphorus metabolic process"/>
    <property type="evidence" value="ECO:0007669"/>
    <property type="project" value="UniProtKB-ARBA"/>
</dbReference>
<name>A0A7M2YZN3_9ACTN</name>
<dbReference type="OrthoDB" id="9765044at2"/>
<sequence length="356" mass="38814">MPIELRTLTDGGQRPADIARELAGFLGAAVHTLDLALYDVRFESDAGGLVLASLLAAQQRGVAIRLAYNVDHPGPIPVPPPPETKPEAIEALPVPTRGVAGIPDLMHHKYAVRDGTDVWTGSTNWTDDSWCHQENVIVRVLGAPQLARAYTLNLDELWQTGRVEHTGRVDPRPVTVDGGVELRAWFTPEYGDVLSHRVAKMLGRARRRIRIASPVLTSGPILATLVEIVNERRCDVAGVIDDTQVDEVFRQWRTNGVSAWKIPLLATVLAGGAFSGKRSTPWTPESLHDFMHAKVVVADDIVFAGSFNFSRSGERNAENVLEIHDAATADRLASFVDDVRARYPRATPPSVTAATP</sequence>
<dbReference type="GO" id="GO:0016042">
    <property type="term" value="P:lipid catabolic process"/>
    <property type="evidence" value="ECO:0007669"/>
    <property type="project" value="UniProtKB-KW"/>
</dbReference>
<protein>
    <recommendedName>
        <fullName evidence="3">phospholipase D</fullName>
        <ecNumber evidence="3">3.1.4.4</ecNumber>
    </recommendedName>
</protein>
<feature type="domain" description="PLD phosphodiesterase" evidence="7">
    <location>
        <begin position="102"/>
        <end position="129"/>
    </location>
</feature>
<organism evidence="8 9">
    <name type="scientific">Gaiella occulta</name>
    <dbReference type="NCBI Taxonomy" id="1002870"/>
    <lineage>
        <taxon>Bacteria</taxon>
        <taxon>Bacillati</taxon>
        <taxon>Actinomycetota</taxon>
        <taxon>Thermoleophilia</taxon>
        <taxon>Gaiellales</taxon>
        <taxon>Gaiellaceae</taxon>
        <taxon>Gaiella</taxon>
    </lineage>
</organism>